<organism evidence="3 4">
    <name type="scientific">Melanomma pulvis-pyrius CBS 109.77</name>
    <dbReference type="NCBI Taxonomy" id="1314802"/>
    <lineage>
        <taxon>Eukaryota</taxon>
        <taxon>Fungi</taxon>
        <taxon>Dikarya</taxon>
        <taxon>Ascomycota</taxon>
        <taxon>Pezizomycotina</taxon>
        <taxon>Dothideomycetes</taxon>
        <taxon>Pleosporomycetidae</taxon>
        <taxon>Pleosporales</taxon>
        <taxon>Melanommataceae</taxon>
        <taxon>Melanomma</taxon>
    </lineage>
</organism>
<evidence type="ECO:0000313" key="4">
    <source>
        <dbReference type="Proteomes" id="UP000799757"/>
    </source>
</evidence>
<reference evidence="3" key="1">
    <citation type="journal article" date="2020" name="Stud. Mycol.">
        <title>101 Dothideomycetes genomes: a test case for predicting lifestyles and emergence of pathogens.</title>
        <authorList>
            <person name="Haridas S."/>
            <person name="Albert R."/>
            <person name="Binder M."/>
            <person name="Bloem J."/>
            <person name="Labutti K."/>
            <person name="Salamov A."/>
            <person name="Andreopoulos B."/>
            <person name="Baker S."/>
            <person name="Barry K."/>
            <person name="Bills G."/>
            <person name="Bluhm B."/>
            <person name="Cannon C."/>
            <person name="Castanera R."/>
            <person name="Culley D."/>
            <person name="Daum C."/>
            <person name="Ezra D."/>
            <person name="Gonzalez J."/>
            <person name="Henrissat B."/>
            <person name="Kuo A."/>
            <person name="Liang C."/>
            <person name="Lipzen A."/>
            <person name="Lutzoni F."/>
            <person name="Magnuson J."/>
            <person name="Mondo S."/>
            <person name="Nolan M."/>
            <person name="Ohm R."/>
            <person name="Pangilinan J."/>
            <person name="Park H.-J."/>
            <person name="Ramirez L."/>
            <person name="Alfaro M."/>
            <person name="Sun H."/>
            <person name="Tritt A."/>
            <person name="Yoshinaga Y."/>
            <person name="Zwiers L.-H."/>
            <person name="Turgeon B."/>
            <person name="Goodwin S."/>
            <person name="Spatafora J."/>
            <person name="Crous P."/>
            <person name="Grigoriev I."/>
        </authorList>
    </citation>
    <scope>NUCLEOTIDE SEQUENCE</scope>
    <source>
        <strain evidence="3">CBS 109.77</strain>
    </source>
</reference>
<evidence type="ECO:0000256" key="2">
    <source>
        <dbReference type="SAM" id="SignalP"/>
    </source>
</evidence>
<dbReference type="OrthoDB" id="5215637at2759"/>
<evidence type="ECO:0000313" key="3">
    <source>
        <dbReference type="EMBL" id="KAF2790100.1"/>
    </source>
</evidence>
<dbReference type="Proteomes" id="UP000799757">
    <property type="component" value="Unassembled WGS sequence"/>
</dbReference>
<sequence>MSPRSSFVHLSIALYACSALASSSCYMPNSQTQTINSDKPCNASAAVSQCCGSTDACLSNGLCKIEATEDTGSAMPVEHAPTGTGTVLFMEIIDQDTPFNSSAYDFHAGDVQIWECGAQGYAEEATYCCESEGERQRCCSTSSAVFRLDGATIGAFTGPPASSSVSITHTSYSISTTGSSTTATPATRTRSSFGSTLTNAQTGSEIQNSNMGLKIEAGIGGAVGGCLLLAAAISHGKLAPRIIQGTRQREGCLWRLSTSGIAGFSRPSWIAR</sequence>
<protein>
    <submittedName>
        <fullName evidence="3">Uncharacterized protein</fullName>
    </submittedName>
</protein>
<feature type="signal peptide" evidence="2">
    <location>
        <begin position="1"/>
        <end position="21"/>
    </location>
</feature>
<keyword evidence="4" id="KW-1185">Reference proteome</keyword>
<dbReference type="PROSITE" id="PS51257">
    <property type="entry name" value="PROKAR_LIPOPROTEIN"/>
    <property type="match status" value="1"/>
</dbReference>
<dbReference type="AlphaFoldDB" id="A0A6A6X0T9"/>
<accession>A0A6A6X0T9</accession>
<proteinExistence type="predicted"/>
<feature type="chain" id="PRO_5025344059" evidence="2">
    <location>
        <begin position="22"/>
        <end position="272"/>
    </location>
</feature>
<name>A0A6A6X0T9_9PLEO</name>
<feature type="region of interest" description="Disordered" evidence="1">
    <location>
        <begin position="174"/>
        <end position="201"/>
    </location>
</feature>
<evidence type="ECO:0000256" key="1">
    <source>
        <dbReference type="SAM" id="MobiDB-lite"/>
    </source>
</evidence>
<dbReference type="EMBL" id="MU002094">
    <property type="protein sequence ID" value="KAF2790100.1"/>
    <property type="molecule type" value="Genomic_DNA"/>
</dbReference>
<keyword evidence="2" id="KW-0732">Signal</keyword>
<feature type="compositionally biased region" description="Low complexity" evidence="1">
    <location>
        <begin position="174"/>
        <end position="192"/>
    </location>
</feature>
<gene>
    <name evidence="3" type="ORF">K505DRAFT_340721</name>
</gene>